<proteinExistence type="predicted"/>
<dbReference type="PANTHER" id="PTHR21683">
    <property type="entry name" value="COILED-COIL DOMAIN-CONTAINING PROTEIN 42 LIKE-2-LIKE-RELATED"/>
    <property type="match status" value="1"/>
</dbReference>
<organism evidence="5 6">
    <name type="scientific">Euplotes crassus</name>
    <dbReference type="NCBI Taxonomy" id="5936"/>
    <lineage>
        <taxon>Eukaryota</taxon>
        <taxon>Sar</taxon>
        <taxon>Alveolata</taxon>
        <taxon>Ciliophora</taxon>
        <taxon>Intramacronucleata</taxon>
        <taxon>Spirotrichea</taxon>
        <taxon>Hypotrichia</taxon>
        <taxon>Euplotida</taxon>
        <taxon>Euplotidae</taxon>
        <taxon>Moneuplotes</taxon>
    </lineage>
</organism>
<dbReference type="PANTHER" id="PTHR21683:SF3">
    <property type="entry name" value="CILIA AND FLAGELLA ASSOCIATED PROTEIN 100"/>
    <property type="match status" value="1"/>
</dbReference>
<reference evidence="5" key="1">
    <citation type="submission" date="2023-07" db="EMBL/GenBank/DDBJ databases">
        <authorList>
            <consortium name="AG Swart"/>
            <person name="Singh M."/>
            <person name="Singh A."/>
            <person name="Seah K."/>
            <person name="Emmerich C."/>
        </authorList>
    </citation>
    <scope>NUCLEOTIDE SEQUENCE</scope>
    <source>
        <strain evidence="5">DP1</strain>
    </source>
</reference>
<dbReference type="Pfam" id="PF13863">
    <property type="entry name" value="DUF4200"/>
    <property type="match status" value="1"/>
</dbReference>
<sequence>MSEQHSNAPESFNAAGKVKINENFESFMDEGAASKSGGNFYFQGPGPAQNPFTIPPDEKIFTFKEEEKQRRLKEREKNRKTKIWNKNRPAREGCLKKLCETDIKMSTIEVAMAIDEGFTIPVERPRNKENRWKLIEKKREMDLIHEMIQTKRIETSKIEYLEKKRQEALEESEKFLSQDIKNFVDFFKKNTSQSKEAMQEAENKKNIRMGMHKEFLEKKDAYQKLVSNINKNAELLEEYNKYKVFLDNVKSANTGNQEANNKEEKKQDKKKSTEQKEDNLLKSLNIKKEIIDLIEDDTFKYEIAFENPDDLIENFTTLEEKNLFLIQQTQEAEQAYEEKNHLFQRSKKRYENEIKALGGGLTEVNERIGKINGEIEKDQEIDSRKKIPEELEYRIREKVKEIYSSIFKGQGKHVESNNSTLYLLSEIEKKCNNLLKEDKEWLEKEPMIHHEIGKDINKDIKNSNIQKNKEIQNRANILKRKNDSSDKRDFYIYKPLMKRSKRESIKKKVDNENKLSEEDLDKIYFLGLY</sequence>
<comment type="caution">
    <text evidence="5">The sequence shown here is derived from an EMBL/GenBank/DDBJ whole genome shotgun (WGS) entry which is preliminary data.</text>
</comment>
<dbReference type="Proteomes" id="UP001295684">
    <property type="component" value="Unassembled WGS sequence"/>
</dbReference>
<feature type="compositionally biased region" description="Basic and acidic residues" evidence="3">
    <location>
        <begin position="260"/>
        <end position="276"/>
    </location>
</feature>
<evidence type="ECO:0000256" key="3">
    <source>
        <dbReference type="SAM" id="MobiDB-lite"/>
    </source>
</evidence>
<gene>
    <name evidence="5" type="ORF">ECRASSUSDP1_LOCUS6698</name>
</gene>
<name>A0AAD1UDS0_EUPCR</name>
<feature type="coiled-coil region" evidence="2">
    <location>
        <begin position="158"/>
        <end position="204"/>
    </location>
</feature>
<protein>
    <recommendedName>
        <fullName evidence="4">DUF4200 domain-containing protein</fullName>
    </recommendedName>
</protein>
<feature type="domain" description="DUF4200" evidence="4">
    <location>
        <begin position="134"/>
        <end position="250"/>
    </location>
</feature>
<dbReference type="AlphaFoldDB" id="A0AAD1UDS0"/>
<feature type="region of interest" description="Disordered" evidence="3">
    <location>
        <begin position="253"/>
        <end position="276"/>
    </location>
</feature>
<keyword evidence="1 2" id="KW-0175">Coiled coil</keyword>
<dbReference type="EMBL" id="CAMPGE010006501">
    <property type="protein sequence ID" value="CAI2365353.1"/>
    <property type="molecule type" value="Genomic_DNA"/>
</dbReference>
<evidence type="ECO:0000259" key="4">
    <source>
        <dbReference type="Pfam" id="PF13863"/>
    </source>
</evidence>
<keyword evidence="6" id="KW-1185">Reference proteome</keyword>
<evidence type="ECO:0000313" key="6">
    <source>
        <dbReference type="Proteomes" id="UP001295684"/>
    </source>
</evidence>
<dbReference type="InterPro" id="IPR051147">
    <property type="entry name" value="CFAP_domain-containing"/>
</dbReference>
<evidence type="ECO:0000256" key="2">
    <source>
        <dbReference type="SAM" id="Coils"/>
    </source>
</evidence>
<evidence type="ECO:0000313" key="5">
    <source>
        <dbReference type="EMBL" id="CAI2365353.1"/>
    </source>
</evidence>
<dbReference type="GO" id="GO:0005856">
    <property type="term" value="C:cytoskeleton"/>
    <property type="evidence" value="ECO:0007669"/>
    <property type="project" value="UniProtKB-ARBA"/>
</dbReference>
<dbReference type="InterPro" id="IPR025252">
    <property type="entry name" value="DUF4200"/>
</dbReference>
<accession>A0AAD1UDS0</accession>
<evidence type="ECO:0000256" key="1">
    <source>
        <dbReference type="ARBA" id="ARBA00023054"/>
    </source>
</evidence>